<keyword evidence="4" id="KW-1185">Reference proteome</keyword>
<dbReference type="EMBL" id="CAJNOC010005432">
    <property type="protein sequence ID" value="CAF1052160.1"/>
    <property type="molecule type" value="Genomic_DNA"/>
</dbReference>
<dbReference type="AlphaFoldDB" id="A0A814KG52"/>
<evidence type="ECO:0000313" key="4">
    <source>
        <dbReference type="Proteomes" id="UP000663879"/>
    </source>
</evidence>
<proteinExistence type="predicted"/>
<reference evidence="3" key="1">
    <citation type="submission" date="2021-02" db="EMBL/GenBank/DDBJ databases">
        <authorList>
            <person name="Nowell W R."/>
        </authorList>
    </citation>
    <scope>NUCLEOTIDE SEQUENCE</scope>
    <source>
        <strain evidence="3">Ploen Becks lab</strain>
    </source>
</reference>
<name>A0A814KG52_9BILA</name>
<feature type="signal peptide" evidence="2">
    <location>
        <begin position="1"/>
        <end position="21"/>
    </location>
</feature>
<evidence type="ECO:0000256" key="1">
    <source>
        <dbReference type="SAM" id="Phobius"/>
    </source>
</evidence>
<dbReference type="Proteomes" id="UP000663879">
    <property type="component" value="Unassembled WGS sequence"/>
</dbReference>
<keyword evidence="1" id="KW-1133">Transmembrane helix</keyword>
<keyword evidence="1" id="KW-0812">Transmembrane</keyword>
<protein>
    <submittedName>
        <fullName evidence="3">Uncharacterized protein</fullName>
    </submittedName>
</protein>
<feature type="chain" id="PRO_5032994288" evidence="2">
    <location>
        <begin position="22"/>
        <end position="108"/>
    </location>
</feature>
<sequence>MVKIILSLLILTLIKSAYVEGYCENGYCYNSYTTGFGASFSVLFFICCIRCYRQRRQRAIIVRRNMPVSIPYTVSTIDSMSSPPPDYNTVIQSNIQPSHGYTNPNFKY</sequence>
<evidence type="ECO:0000256" key="2">
    <source>
        <dbReference type="SAM" id="SignalP"/>
    </source>
</evidence>
<evidence type="ECO:0000313" key="3">
    <source>
        <dbReference type="EMBL" id="CAF1052160.1"/>
    </source>
</evidence>
<organism evidence="3 4">
    <name type="scientific">Brachionus calyciflorus</name>
    <dbReference type="NCBI Taxonomy" id="104777"/>
    <lineage>
        <taxon>Eukaryota</taxon>
        <taxon>Metazoa</taxon>
        <taxon>Spiralia</taxon>
        <taxon>Gnathifera</taxon>
        <taxon>Rotifera</taxon>
        <taxon>Eurotatoria</taxon>
        <taxon>Monogononta</taxon>
        <taxon>Pseudotrocha</taxon>
        <taxon>Ploima</taxon>
        <taxon>Brachionidae</taxon>
        <taxon>Brachionus</taxon>
    </lineage>
</organism>
<feature type="transmembrane region" description="Helical" evidence="1">
    <location>
        <begin position="29"/>
        <end position="49"/>
    </location>
</feature>
<keyword evidence="1" id="KW-0472">Membrane</keyword>
<gene>
    <name evidence="3" type="ORF">OXX778_LOCUS18878</name>
</gene>
<accession>A0A814KG52</accession>
<comment type="caution">
    <text evidence="3">The sequence shown here is derived from an EMBL/GenBank/DDBJ whole genome shotgun (WGS) entry which is preliminary data.</text>
</comment>
<keyword evidence="2" id="KW-0732">Signal</keyword>